<evidence type="ECO:0000256" key="1">
    <source>
        <dbReference type="SAM" id="MobiDB-lite"/>
    </source>
</evidence>
<gene>
    <name evidence="2" type="ORF">BCR33DRAFT_783217</name>
</gene>
<dbReference type="SUPFAM" id="SSF56219">
    <property type="entry name" value="DNase I-like"/>
    <property type="match status" value="1"/>
</dbReference>
<dbReference type="Gene3D" id="3.60.10.10">
    <property type="entry name" value="Endonuclease/exonuclease/phosphatase"/>
    <property type="match status" value="1"/>
</dbReference>
<reference evidence="2 3" key="1">
    <citation type="submission" date="2016-07" db="EMBL/GenBank/DDBJ databases">
        <title>Pervasive Adenine N6-methylation of Active Genes in Fungi.</title>
        <authorList>
            <consortium name="DOE Joint Genome Institute"/>
            <person name="Mondo S.J."/>
            <person name="Dannebaum R.O."/>
            <person name="Kuo R.C."/>
            <person name="Labutti K."/>
            <person name="Haridas S."/>
            <person name="Kuo A."/>
            <person name="Salamov A."/>
            <person name="Ahrendt S.R."/>
            <person name="Lipzen A."/>
            <person name="Sullivan W."/>
            <person name="Andreopoulos W.B."/>
            <person name="Clum A."/>
            <person name="Lindquist E."/>
            <person name="Daum C."/>
            <person name="Ramamoorthy G.K."/>
            <person name="Gryganskyi A."/>
            <person name="Culley D."/>
            <person name="Magnuson J.K."/>
            <person name="James T.Y."/>
            <person name="O'Malley M.A."/>
            <person name="Stajich J.E."/>
            <person name="Spatafora J.W."/>
            <person name="Visel A."/>
            <person name="Grigoriev I.V."/>
        </authorList>
    </citation>
    <scope>NUCLEOTIDE SEQUENCE [LARGE SCALE GENOMIC DNA]</scope>
    <source>
        <strain evidence="2 3">JEL800</strain>
    </source>
</reference>
<name>A0A1Y2CKF2_9FUNG</name>
<sequence>MSKRSRNKNNSGSGPRPTSTDQAREPVAEAVPTGKTNSTGPPKNPKPPVKKTTAEAAEANLARATAAATLTDTVYTVELPEDFNEITWAEAKTKLLDAAYDKDIQIKQIQPTAGSFRFTLDGGTKEEVKSVMLAHGIQRKNLPPIKVFKCIPDPYFKPTPIKPSEENPIIGFLPGVPLGTTNDLIKSQMVGWTVKAIEAQYYRNTDIGERLVHFHPTTATTATAMVLTDKAPPPDPVIPEKITILGSKISFYLKNYCSQCKLVGHIVNKCPVNIKIHETEKKRKAQEILESKMKTKINLLRTIVEQFDLDIVALQELKGKNLPQTHDFPLLESYNLLATPNEKGDHDIGLLVKKSLKMEFTPKTLTKHAVEYRHEEITIVNIHGPLERKSSEWEKISKGIDPRTDILVGDFNICLHNQDRLPNNPDRFTKNIKKMVETLNLEDVHKKLHPDETDYTHTHPKEYATAFEAIETYKAGSNADFNVAKSFTLLCGNQIGPNTVPNLPPTENNDDGKAEGIRHLGAMVGKYANGTSVWNNLITKTIKEAKALRLERFTVPERIKEGTQAIPNDILSEWKALLNKVPPKVVKPSDRALYFMTRSAPYEKSKSLGTGGSMVARLKLKGIDGRAPPGVEPAA</sequence>
<dbReference type="PANTHER" id="PTHR34410:SF2">
    <property type="entry name" value="RRNA INTRON-ENCODED HOMING ENDONUCLEASE"/>
    <property type="match status" value="1"/>
</dbReference>
<dbReference type="AlphaFoldDB" id="A0A1Y2CKF2"/>
<protein>
    <recommendedName>
        <fullName evidence="4">Endonuclease/exonuclease/phosphatase domain-containing protein</fullName>
    </recommendedName>
</protein>
<dbReference type="OrthoDB" id="3264871at2759"/>
<keyword evidence="3" id="KW-1185">Reference proteome</keyword>
<organism evidence="2 3">
    <name type="scientific">Rhizoclosmatium globosum</name>
    <dbReference type="NCBI Taxonomy" id="329046"/>
    <lineage>
        <taxon>Eukaryota</taxon>
        <taxon>Fungi</taxon>
        <taxon>Fungi incertae sedis</taxon>
        <taxon>Chytridiomycota</taxon>
        <taxon>Chytridiomycota incertae sedis</taxon>
        <taxon>Chytridiomycetes</taxon>
        <taxon>Chytridiales</taxon>
        <taxon>Chytriomycetaceae</taxon>
        <taxon>Rhizoclosmatium</taxon>
    </lineage>
</organism>
<evidence type="ECO:0000313" key="2">
    <source>
        <dbReference type="EMBL" id="ORY47493.1"/>
    </source>
</evidence>
<dbReference type="EMBL" id="MCGO01000014">
    <property type="protein sequence ID" value="ORY47493.1"/>
    <property type="molecule type" value="Genomic_DNA"/>
</dbReference>
<feature type="region of interest" description="Disordered" evidence="1">
    <location>
        <begin position="1"/>
        <end position="53"/>
    </location>
</feature>
<dbReference type="InterPro" id="IPR036691">
    <property type="entry name" value="Endo/exonu/phosph_ase_sf"/>
</dbReference>
<comment type="caution">
    <text evidence="2">The sequence shown here is derived from an EMBL/GenBank/DDBJ whole genome shotgun (WGS) entry which is preliminary data.</text>
</comment>
<proteinExistence type="predicted"/>
<evidence type="ECO:0000313" key="3">
    <source>
        <dbReference type="Proteomes" id="UP000193642"/>
    </source>
</evidence>
<evidence type="ECO:0008006" key="4">
    <source>
        <dbReference type="Google" id="ProtNLM"/>
    </source>
</evidence>
<accession>A0A1Y2CKF2</accession>
<dbReference type="Proteomes" id="UP000193642">
    <property type="component" value="Unassembled WGS sequence"/>
</dbReference>
<dbReference type="PANTHER" id="PTHR34410">
    <property type="entry name" value="INTRON-ENCODED HOMING ENDONUCLEASE, PUTATIVE-RELATED"/>
    <property type="match status" value="1"/>
</dbReference>